<comment type="caution">
    <text evidence="3">The sequence shown here is derived from an EMBL/GenBank/DDBJ whole genome shotgun (WGS) entry which is preliminary data.</text>
</comment>
<dbReference type="InterPro" id="IPR001584">
    <property type="entry name" value="Integrase_cat-core"/>
</dbReference>
<sequence>MWQNLRIVHGRARHPQSQGSVERSNADVKQMLSAWTIDNGTSNWSEGLRFVQLQKNSSPHRNVHNKTPYEVLFGEKPRLGLQKTFLPKEVADVLTTEEELESAIREMTGAEKVDDEAMAVPEMTGPEGVTDKAMAIPELTEAAEPVAQDVMAVDKEYVVASADLETGDEESAQSDCSQISRRRE</sequence>
<feature type="region of interest" description="Disordered" evidence="1">
    <location>
        <begin position="162"/>
        <end position="184"/>
    </location>
</feature>
<protein>
    <recommendedName>
        <fullName evidence="2">Integrase catalytic domain-containing protein</fullName>
    </recommendedName>
</protein>
<dbReference type="Gene3D" id="3.30.420.10">
    <property type="entry name" value="Ribonuclease H-like superfamily/Ribonuclease H"/>
    <property type="match status" value="1"/>
</dbReference>
<dbReference type="AlphaFoldDB" id="A0AAN9AKH6"/>
<dbReference type="InterPro" id="IPR012337">
    <property type="entry name" value="RNaseH-like_sf"/>
</dbReference>
<proteinExistence type="predicted"/>
<evidence type="ECO:0000313" key="3">
    <source>
        <dbReference type="EMBL" id="KAK7088499.1"/>
    </source>
</evidence>
<gene>
    <name evidence="3" type="ORF">V1264_022412</name>
</gene>
<dbReference type="PROSITE" id="PS50994">
    <property type="entry name" value="INTEGRASE"/>
    <property type="match status" value="1"/>
</dbReference>
<accession>A0AAN9AKH6</accession>
<reference evidence="3 4" key="1">
    <citation type="submission" date="2024-02" db="EMBL/GenBank/DDBJ databases">
        <title>Chromosome-scale genome assembly of the rough periwinkle Littorina saxatilis.</title>
        <authorList>
            <person name="De Jode A."/>
            <person name="Faria R."/>
            <person name="Formenti G."/>
            <person name="Sims Y."/>
            <person name="Smith T.P."/>
            <person name="Tracey A."/>
            <person name="Wood J.M.D."/>
            <person name="Zagrodzka Z.B."/>
            <person name="Johannesson K."/>
            <person name="Butlin R.K."/>
            <person name="Leder E.H."/>
        </authorList>
    </citation>
    <scope>NUCLEOTIDE SEQUENCE [LARGE SCALE GENOMIC DNA]</scope>
    <source>
        <strain evidence="3">Snail1</strain>
        <tissue evidence="3">Muscle</tissue>
    </source>
</reference>
<dbReference type="EMBL" id="JBAMIC010004070">
    <property type="protein sequence ID" value="KAK7088499.1"/>
    <property type="molecule type" value="Genomic_DNA"/>
</dbReference>
<dbReference type="GO" id="GO:0015074">
    <property type="term" value="P:DNA integration"/>
    <property type="evidence" value="ECO:0007669"/>
    <property type="project" value="InterPro"/>
</dbReference>
<feature type="domain" description="Integrase catalytic" evidence="2">
    <location>
        <begin position="1"/>
        <end position="76"/>
    </location>
</feature>
<evidence type="ECO:0000313" key="4">
    <source>
        <dbReference type="Proteomes" id="UP001374579"/>
    </source>
</evidence>
<name>A0AAN9AKH6_9CAEN</name>
<dbReference type="GO" id="GO:0003676">
    <property type="term" value="F:nucleic acid binding"/>
    <property type="evidence" value="ECO:0007669"/>
    <property type="project" value="InterPro"/>
</dbReference>
<dbReference type="InterPro" id="IPR036397">
    <property type="entry name" value="RNaseH_sf"/>
</dbReference>
<keyword evidence="4" id="KW-1185">Reference proteome</keyword>
<evidence type="ECO:0000256" key="1">
    <source>
        <dbReference type="SAM" id="MobiDB-lite"/>
    </source>
</evidence>
<evidence type="ECO:0000259" key="2">
    <source>
        <dbReference type="PROSITE" id="PS50994"/>
    </source>
</evidence>
<organism evidence="3 4">
    <name type="scientific">Littorina saxatilis</name>
    <dbReference type="NCBI Taxonomy" id="31220"/>
    <lineage>
        <taxon>Eukaryota</taxon>
        <taxon>Metazoa</taxon>
        <taxon>Spiralia</taxon>
        <taxon>Lophotrochozoa</taxon>
        <taxon>Mollusca</taxon>
        <taxon>Gastropoda</taxon>
        <taxon>Caenogastropoda</taxon>
        <taxon>Littorinimorpha</taxon>
        <taxon>Littorinoidea</taxon>
        <taxon>Littorinidae</taxon>
        <taxon>Littorina</taxon>
    </lineage>
</organism>
<dbReference type="SUPFAM" id="SSF53098">
    <property type="entry name" value="Ribonuclease H-like"/>
    <property type="match status" value="1"/>
</dbReference>
<feature type="compositionally biased region" description="Polar residues" evidence="1">
    <location>
        <begin position="173"/>
        <end position="184"/>
    </location>
</feature>
<dbReference type="Proteomes" id="UP001374579">
    <property type="component" value="Unassembled WGS sequence"/>
</dbReference>